<evidence type="ECO:0000256" key="1">
    <source>
        <dbReference type="SAM" id="MobiDB-lite"/>
    </source>
</evidence>
<accession>A0A3M6UW30</accession>
<dbReference type="OrthoDB" id="5945546at2759"/>
<dbReference type="InterPro" id="IPR009060">
    <property type="entry name" value="UBA-like_sf"/>
</dbReference>
<organism evidence="2 3">
    <name type="scientific">Pocillopora damicornis</name>
    <name type="common">Cauliflower coral</name>
    <name type="synonym">Millepora damicornis</name>
    <dbReference type="NCBI Taxonomy" id="46731"/>
    <lineage>
        <taxon>Eukaryota</taxon>
        <taxon>Metazoa</taxon>
        <taxon>Cnidaria</taxon>
        <taxon>Anthozoa</taxon>
        <taxon>Hexacorallia</taxon>
        <taxon>Scleractinia</taxon>
        <taxon>Astrocoeniina</taxon>
        <taxon>Pocilloporidae</taxon>
        <taxon>Pocillopora</taxon>
    </lineage>
</organism>
<proteinExistence type="predicted"/>
<keyword evidence="3" id="KW-1185">Reference proteome</keyword>
<dbReference type="AlphaFoldDB" id="A0A3M6UW30"/>
<evidence type="ECO:0000313" key="3">
    <source>
        <dbReference type="Proteomes" id="UP000275408"/>
    </source>
</evidence>
<reference evidence="2 3" key="1">
    <citation type="journal article" date="2018" name="Sci. Rep.">
        <title>Comparative analysis of the Pocillopora damicornis genome highlights role of immune system in coral evolution.</title>
        <authorList>
            <person name="Cunning R."/>
            <person name="Bay R.A."/>
            <person name="Gillette P."/>
            <person name="Baker A.C."/>
            <person name="Traylor-Knowles N."/>
        </authorList>
    </citation>
    <scope>NUCLEOTIDE SEQUENCE [LARGE SCALE GENOMIC DNA]</scope>
    <source>
        <strain evidence="2">RSMAS</strain>
        <tissue evidence="2">Whole animal</tissue>
    </source>
</reference>
<feature type="region of interest" description="Disordered" evidence="1">
    <location>
        <begin position="52"/>
        <end position="83"/>
    </location>
</feature>
<dbReference type="EMBL" id="RCHS01000573">
    <property type="protein sequence ID" value="RMX57882.1"/>
    <property type="molecule type" value="Genomic_DNA"/>
</dbReference>
<evidence type="ECO:0000313" key="2">
    <source>
        <dbReference type="EMBL" id="RMX57882.1"/>
    </source>
</evidence>
<dbReference type="Proteomes" id="UP000275408">
    <property type="component" value="Unassembled WGS sequence"/>
</dbReference>
<gene>
    <name evidence="2" type="ORF">pdam_00006705</name>
</gene>
<sequence length="249" mass="27716">MWKKLFKPGGSDSENTLTTLINETGAPKELAEKVLRECNGDLALARQKLRGHNSSMAAAKDEKVPTSSSSYADAPPPYSEAVEGAMASPMPLPPPYITQEKDTLLGELKAVFPDHADERCCACFDPIRPDKSEGFSGEMIWQGLKCDSRAYHSECYLKSKGPKCEHCCFALIAFPEKGLSGSWGVYNGCKYHEECYIQYAGPRCSACFDVIRVDPENGFSGKWIDDGNKQFHEECYKKKMFVEMRAKHS</sequence>
<name>A0A3M6UW30_POCDA</name>
<comment type="caution">
    <text evidence="2">The sequence shown here is derived from an EMBL/GenBank/DDBJ whole genome shotgun (WGS) entry which is preliminary data.</text>
</comment>
<dbReference type="SUPFAM" id="SSF46934">
    <property type="entry name" value="UBA-like"/>
    <property type="match status" value="1"/>
</dbReference>
<protein>
    <recommendedName>
        <fullName evidence="4">UBA domain-containing protein</fullName>
    </recommendedName>
</protein>
<evidence type="ECO:0008006" key="4">
    <source>
        <dbReference type="Google" id="ProtNLM"/>
    </source>
</evidence>